<dbReference type="InterPro" id="IPR004626">
    <property type="entry name" value="RarD"/>
</dbReference>
<dbReference type="Pfam" id="PF00892">
    <property type="entry name" value="EamA"/>
    <property type="match status" value="1"/>
</dbReference>
<organism evidence="10 11">
    <name type="scientific">Mycolicibacterium aubagnense</name>
    <dbReference type="NCBI Taxonomy" id="319707"/>
    <lineage>
        <taxon>Bacteria</taxon>
        <taxon>Bacillati</taxon>
        <taxon>Actinomycetota</taxon>
        <taxon>Actinomycetes</taxon>
        <taxon>Mycobacteriales</taxon>
        <taxon>Mycobacteriaceae</taxon>
        <taxon>Mycolicibacterium</taxon>
    </lineage>
</organism>
<keyword evidence="4" id="KW-1003">Cell membrane</keyword>
<protein>
    <submittedName>
        <fullName evidence="10">RarD protein</fullName>
    </submittedName>
</protein>
<comment type="similarity">
    <text evidence="2">Belongs to the EamA transporter family.</text>
</comment>
<feature type="transmembrane region" description="Helical" evidence="8">
    <location>
        <begin position="242"/>
        <end position="261"/>
    </location>
</feature>
<evidence type="ECO:0000256" key="2">
    <source>
        <dbReference type="ARBA" id="ARBA00007362"/>
    </source>
</evidence>
<evidence type="ECO:0000256" key="5">
    <source>
        <dbReference type="ARBA" id="ARBA00022692"/>
    </source>
</evidence>
<evidence type="ECO:0000256" key="6">
    <source>
        <dbReference type="ARBA" id="ARBA00022989"/>
    </source>
</evidence>
<dbReference type="EMBL" id="AP022577">
    <property type="protein sequence ID" value="BBX82531.1"/>
    <property type="molecule type" value="Genomic_DNA"/>
</dbReference>
<proteinExistence type="inferred from homology"/>
<dbReference type="SUPFAM" id="SSF103481">
    <property type="entry name" value="Multidrug resistance efflux transporter EmrE"/>
    <property type="match status" value="2"/>
</dbReference>
<feature type="transmembrane region" description="Helical" evidence="8">
    <location>
        <begin position="75"/>
        <end position="96"/>
    </location>
</feature>
<gene>
    <name evidence="10" type="ORF">MAUB_04040</name>
</gene>
<reference evidence="10 11" key="1">
    <citation type="journal article" date="2019" name="Emerg. Microbes Infect.">
        <title>Comprehensive subspecies identification of 175 nontuberculous mycobacteria species based on 7547 genomic profiles.</title>
        <authorList>
            <person name="Matsumoto Y."/>
            <person name="Kinjo T."/>
            <person name="Motooka D."/>
            <person name="Nabeya D."/>
            <person name="Jung N."/>
            <person name="Uechi K."/>
            <person name="Horii T."/>
            <person name="Iida T."/>
            <person name="Fujita J."/>
            <person name="Nakamura S."/>
        </authorList>
    </citation>
    <scope>NUCLEOTIDE SEQUENCE [LARGE SCALE GENOMIC DNA]</scope>
    <source>
        <strain evidence="10 11">JCM 15296</strain>
    </source>
</reference>
<evidence type="ECO:0000256" key="1">
    <source>
        <dbReference type="ARBA" id="ARBA00004651"/>
    </source>
</evidence>
<evidence type="ECO:0000259" key="9">
    <source>
        <dbReference type="Pfam" id="PF00892"/>
    </source>
</evidence>
<dbReference type="InterPro" id="IPR037185">
    <property type="entry name" value="EmrE-like"/>
</dbReference>
<comment type="subcellular location">
    <subcellularLocation>
        <location evidence="1">Cell membrane</location>
        <topology evidence="1">Multi-pass membrane protein</topology>
    </subcellularLocation>
</comment>
<dbReference type="RefSeq" id="WP_138230634.1">
    <property type="nucleotide sequence ID" value="NZ_AP022577.1"/>
</dbReference>
<feature type="transmembrane region" description="Helical" evidence="8">
    <location>
        <begin position="131"/>
        <end position="147"/>
    </location>
</feature>
<feature type="transmembrane region" description="Helical" evidence="8">
    <location>
        <begin position="182"/>
        <end position="204"/>
    </location>
</feature>
<feature type="transmembrane region" description="Helical" evidence="8">
    <location>
        <begin position="153"/>
        <end position="170"/>
    </location>
</feature>
<dbReference type="PANTHER" id="PTHR22911:SF137">
    <property type="entry name" value="SOLUTE CARRIER FAMILY 35 MEMBER G2-RELATED"/>
    <property type="match status" value="1"/>
</dbReference>
<evidence type="ECO:0000256" key="7">
    <source>
        <dbReference type="ARBA" id="ARBA00023136"/>
    </source>
</evidence>
<dbReference type="Proteomes" id="UP000465609">
    <property type="component" value="Chromosome"/>
</dbReference>
<feature type="transmembrane region" description="Helical" evidence="8">
    <location>
        <begin position="273"/>
        <end position="292"/>
    </location>
</feature>
<keyword evidence="5 8" id="KW-0812">Transmembrane</keyword>
<evidence type="ECO:0000313" key="10">
    <source>
        <dbReference type="EMBL" id="BBX82531.1"/>
    </source>
</evidence>
<evidence type="ECO:0000256" key="3">
    <source>
        <dbReference type="ARBA" id="ARBA00022448"/>
    </source>
</evidence>
<name>A0ABM7I7K2_9MYCO</name>
<evidence type="ECO:0000256" key="4">
    <source>
        <dbReference type="ARBA" id="ARBA00022475"/>
    </source>
</evidence>
<sequence>MTTTATATSNQNRGLLLGLGAYGSWGLFPAFFPLLKPASAFEVLAHRIVWTVLLMFAVLAVGRRLGDLRRLTGRTWGLLVCASALISLNWGIYIYAVSNGHVVDAALGYFINPLVSVALGVALFGERLGRAQAAALAIAVAAVIVLAVQTGEIPVIGLGVAISFGLYGAVKKVVRADPRVSVGVEAGVAAPFALAYLIALTVAGQATVPSLGPGHTVLMMLCGPVTALPLLMFAGAAQRLPLVTMGLLQYLTPALQMAWGVFVGHEPMPAGRWAGFVLIWLALVVFTGDAVWRSRSGARVSVSV</sequence>
<dbReference type="NCBIfam" id="TIGR00688">
    <property type="entry name" value="rarD"/>
    <property type="match status" value="1"/>
</dbReference>
<feature type="transmembrane region" description="Helical" evidence="8">
    <location>
        <begin position="44"/>
        <end position="63"/>
    </location>
</feature>
<evidence type="ECO:0000313" key="11">
    <source>
        <dbReference type="Proteomes" id="UP000465609"/>
    </source>
</evidence>
<evidence type="ECO:0000256" key="8">
    <source>
        <dbReference type="SAM" id="Phobius"/>
    </source>
</evidence>
<feature type="transmembrane region" description="Helical" evidence="8">
    <location>
        <begin position="12"/>
        <end position="32"/>
    </location>
</feature>
<dbReference type="PANTHER" id="PTHR22911">
    <property type="entry name" value="ACYL-MALONYL CONDENSING ENZYME-RELATED"/>
    <property type="match status" value="1"/>
</dbReference>
<keyword evidence="6 8" id="KW-1133">Transmembrane helix</keyword>
<accession>A0ABM7I7K2</accession>
<keyword evidence="11" id="KW-1185">Reference proteome</keyword>
<feature type="domain" description="EamA" evidence="9">
    <location>
        <begin position="13"/>
        <end position="146"/>
    </location>
</feature>
<keyword evidence="3" id="KW-0813">Transport</keyword>
<dbReference type="InterPro" id="IPR000620">
    <property type="entry name" value="EamA_dom"/>
</dbReference>
<feature type="transmembrane region" description="Helical" evidence="8">
    <location>
        <begin position="216"/>
        <end position="235"/>
    </location>
</feature>
<keyword evidence="7 8" id="KW-0472">Membrane</keyword>
<feature type="transmembrane region" description="Helical" evidence="8">
    <location>
        <begin position="102"/>
        <end position="124"/>
    </location>
</feature>